<dbReference type="EMBL" id="JAKKUT010000002">
    <property type="protein sequence ID" value="MDG2991499.1"/>
    <property type="molecule type" value="Genomic_DNA"/>
</dbReference>
<gene>
    <name evidence="2" type="ORF">L3556_11245</name>
</gene>
<sequence>MPYTVDDDGRLNNFAVEPQVYEAKPPSQQEKKRFLILGSVGLLLVLGLITIAFVVS</sequence>
<evidence type="ECO:0000313" key="2">
    <source>
        <dbReference type="EMBL" id="MDG2991499.1"/>
    </source>
</evidence>
<dbReference type="Proteomes" id="UP001154265">
    <property type="component" value="Unassembled WGS sequence"/>
</dbReference>
<dbReference type="RefSeq" id="WP_277867363.1">
    <property type="nucleotide sequence ID" value="NZ_JAKKUT010000002.1"/>
</dbReference>
<dbReference type="NCBIfam" id="NF033486">
    <property type="entry name" value="harvest_ssl1498"/>
    <property type="match status" value="1"/>
</dbReference>
<name>A0ABT6F0Z3_9SYNE</name>
<keyword evidence="1" id="KW-0812">Transmembrane</keyword>
<keyword evidence="1" id="KW-0472">Membrane</keyword>
<keyword evidence="1" id="KW-1133">Transmembrane helix</keyword>
<evidence type="ECO:0000313" key="3">
    <source>
        <dbReference type="Proteomes" id="UP001154265"/>
    </source>
</evidence>
<protein>
    <submittedName>
        <fullName evidence="2">Ssl1498 family light-harvesting-like protein</fullName>
    </submittedName>
</protein>
<accession>A0ABT6F0Z3</accession>
<proteinExistence type="predicted"/>
<feature type="transmembrane region" description="Helical" evidence="1">
    <location>
        <begin position="34"/>
        <end position="55"/>
    </location>
</feature>
<comment type="caution">
    <text evidence="2">The sequence shown here is derived from an EMBL/GenBank/DDBJ whole genome shotgun (WGS) entry which is preliminary data.</text>
</comment>
<dbReference type="Pfam" id="PF26394">
    <property type="entry name" value="Psb34"/>
    <property type="match status" value="1"/>
</dbReference>
<reference evidence="2" key="2">
    <citation type="submission" date="2022-01" db="EMBL/GenBank/DDBJ databases">
        <authorList>
            <person name="Zivanovic Y."/>
            <person name="Moreira D."/>
            <person name="Lopez-Garcia P."/>
        </authorList>
    </citation>
    <scope>NUCLEOTIDE SEQUENCE</scope>
    <source>
        <strain evidence="2">G9</strain>
    </source>
</reference>
<dbReference type="InterPro" id="IPR048028">
    <property type="entry name" value="Psb34-like"/>
</dbReference>
<organism evidence="2 3">
    <name type="scientific">Candidatus Synechococcus calcipolaris G9</name>
    <dbReference type="NCBI Taxonomy" id="1497997"/>
    <lineage>
        <taxon>Bacteria</taxon>
        <taxon>Bacillati</taxon>
        <taxon>Cyanobacteriota</taxon>
        <taxon>Cyanophyceae</taxon>
        <taxon>Synechococcales</taxon>
        <taxon>Synechococcaceae</taxon>
        <taxon>Synechococcus</taxon>
    </lineage>
</organism>
<keyword evidence="3" id="KW-1185">Reference proteome</keyword>
<evidence type="ECO:0000256" key="1">
    <source>
        <dbReference type="SAM" id="Phobius"/>
    </source>
</evidence>
<reference evidence="2" key="1">
    <citation type="journal article" date="2022" name="Genome Biol. Evol.">
        <title>A New Gene Family Diagnostic for Intracellular Biomineralization of Amorphous Ca Carbonates by Cyanobacteria.</title>
        <authorList>
            <person name="Benzerara K."/>
            <person name="Duprat E."/>
            <person name="Bitard-Feildel T."/>
            <person name="Caumes G."/>
            <person name="Cassier-Chauvat C."/>
            <person name="Chauvat F."/>
            <person name="Dezi M."/>
            <person name="Diop S.I."/>
            <person name="Gaschignard G."/>
            <person name="Gorgen S."/>
            <person name="Gugger M."/>
            <person name="Lopez-Garcia P."/>
            <person name="Millet M."/>
            <person name="Skouri-Panet F."/>
            <person name="Moreira D."/>
            <person name="Callebaut I."/>
        </authorList>
    </citation>
    <scope>NUCLEOTIDE SEQUENCE</scope>
    <source>
        <strain evidence="2">G9</strain>
    </source>
</reference>